<dbReference type="AlphaFoldDB" id="A0A834Y782"/>
<gene>
    <name evidence="1" type="ORF">HHK36_032527</name>
</gene>
<accession>A0A834Y782</accession>
<sequence length="122" mass="14047">MKKNLRRRKKVKQGFEILLWLQLSLLRLKQRNIGTGDKCLGIPLLVRSSPVNEVETSEGQIWSTILFQQIFENQNREEEEPHPHKAIMEVHSYNGRCQRGAFGICLLTKSSTIFSALGQLLE</sequence>
<dbReference type="EMBL" id="JABCRI010000757">
    <property type="protein sequence ID" value="KAF8369457.1"/>
    <property type="molecule type" value="Genomic_DNA"/>
</dbReference>
<organism evidence="1 2">
    <name type="scientific">Tetracentron sinense</name>
    <name type="common">Spur-leaf</name>
    <dbReference type="NCBI Taxonomy" id="13715"/>
    <lineage>
        <taxon>Eukaryota</taxon>
        <taxon>Viridiplantae</taxon>
        <taxon>Streptophyta</taxon>
        <taxon>Embryophyta</taxon>
        <taxon>Tracheophyta</taxon>
        <taxon>Spermatophyta</taxon>
        <taxon>Magnoliopsida</taxon>
        <taxon>Trochodendrales</taxon>
        <taxon>Trochodendraceae</taxon>
        <taxon>Tetracentron</taxon>
    </lineage>
</organism>
<evidence type="ECO:0000313" key="1">
    <source>
        <dbReference type="EMBL" id="KAF8369457.1"/>
    </source>
</evidence>
<dbReference type="Proteomes" id="UP000655225">
    <property type="component" value="Unassembled WGS sequence"/>
</dbReference>
<name>A0A834Y782_TETSI</name>
<proteinExistence type="predicted"/>
<comment type="caution">
    <text evidence="1">The sequence shown here is derived from an EMBL/GenBank/DDBJ whole genome shotgun (WGS) entry which is preliminary data.</text>
</comment>
<protein>
    <submittedName>
        <fullName evidence="1">Uncharacterized protein</fullName>
    </submittedName>
</protein>
<evidence type="ECO:0000313" key="2">
    <source>
        <dbReference type="Proteomes" id="UP000655225"/>
    </source>
</evidence>
<keyword evidence="2" id="KW-1185">Reference proteome</keyword>
<reference evidence="1 2" key="1">
    <citation type="submission" date="2020-04" db="EMBL/GenBank/DDBJ databases">
        <title>Plant Genome Project.</title>
        <authorList>
            <person name="Zhang R.-G."/>
        </authorList>
    </citation>
    <scope>NUCLEOTIDE SEQUENCE [LARGE SCALE GENOMIC DNA]</scope>
    <source>
        <strain evidence="1">YNK0</strain>
        <tissue evidence="1">Leaf</tissue>
    </source>
</reference>